<protein>
    <submittedName>
        <fullName evidence="6">NUDIX domain-containing protein</fullName>
    </submittedName>
</protein>
<sequence>MIAFDTPDPAYLYTCRPGAYGIAWDDQRRLFLVRTPDGLEIPGGGIEPGETLEQALRREFVEETGYELEGVEPYLSIRQYLTKPLEDKFYDKYPTFFLIALGRRLGPPLESDHEPCWIEPRFARGEMAESGQEWMIEHIVKELLGKSFPEHATGNARSSSFRREGRFTKEGGSHGGAGNPDTSG</sequence>
<evidence type="ECO:0000256" key="4">
    <source>
        <dbReference type="SAM" id="MobiDB-lite"/>
    </source>
</evidence>
<dbReference type="Proteomes" id="UP001595799">
    <property type="component" value="Unassembled WGS sequence"/>
</dbReference>
<proteinExistence type="inferred from homology"/>
<dbReference type="SUPFAM" id="SSF55811">
    <property type="entry name" value="Nudix"/>
    <property type="match status" value="1"/>
</dbReference>
<dbReference type="PROSITE" id="PS00893">
    <property type="entry name" value="NUDIX_BOX"/>
    <property type="match status" value="1"/>
</dbReference>
<evidence type="ECO:0000256" key="1">
    <source>
        <dbReference type="ARBA" id="ARBA00001946"/>
    </source>
</evidence>
<organism evidence="6 7">
    <name type="scientific">Fodinicurvata halophila</name>
    <dbReference type="NCBI Taxonomy" id="1419723"/>
    <lineage>
        <taxon>Bacteria</taxon>
        <taxon>Pseudomonadati</taxon>
        <taxon>Pseudomonadota</taxon>
        <taxon>Alphaproteobacteria</taxon>
        <taxon>Rhodospirillales</taxon>
        <taxon>Rhodovibrionaceae</taxon>
        <taxon>Fodinicurvata</taxon>
    </lineage>
</organism>
<keyword evidence="2 3" id="KW-0378">Hydrolase</keyword>
<evidence type="ECO:0000256" key="2">
    <source>
        <dbReference type="ARBA" id="ARBA00022801"/>
    </source>
</evidence>
<dbReference type="InterPro" id="IPR015797">
    <property type="entry name" value="NUDIX_hydrolase-like_dom_sf"/>
</dbReference>
<accession>A0ABV8UPH4</accession>
<evidence type="ECO:0000313" key="6">
    <source>
        <dbReference type="EMBL" id="MFC4353105.1"/>
    </source>
</evidence>
<comment type="caution">
    <text evidence="6">The sequence shown here is derived from an EMBL/GenBank/DDBJ whole genome shotgun (WGS) entry which is preliminary data.</text>
</comment>
<dbReference type="PROSITE" id="PS51462">
    <property type="entry name" value="NUDIX"/>
    <property type="match status" value="1"/>
</dbReference>
<dbReference type="InterPro" id="IPR000086">
    <property type="entry name" value="NUDIX_hydrolase_dom"/>
</dbReference>
<dbReference type="RefSeq" id="WP_382423482.1">
    <property type="nucleotide sequence ID" value="NZ_JBHSCW010000011.1"/>
</dbReference>
<dbReference type="Gene3D" id="3.90.79.10">
    <property type="entry name" value="Nucleoside Triphosphate Pyrophosphohydrolase"/>
    <property type="match status" value="1"/>
</dbReference>
<keyword evidence="7" id="KW-1185">Reference proteome</keyword>
<dbReference type="PANTHER" id="PTHR43046">
    <property type="entry name" value="GDP-MANNOSE MANNOSYL HYDROLASE"/>
    <property type="match status" value="1"/>
</dbReference>
<comment type="similarity">
    <text evidence="3">Belongs to the Nudix hydrolase family.</text>
</comment>
<comment type="cofactor">
    <cofactor evidence="1">
        <name>Mg(2+)</name>
        <dbReference type="ChEBI" id="CHEBI:18420"/>
    </cofactor>
</comment>
<dbReference type="Pfam" id="PF00293">
    <property type="entry name" value="NUDIX"/>
    <property type="match status" value="1"/>
</dbReference>
<evidence type="ECO:0000256" key="3">
    <source>
        <dbReference type="RuleBase" id="RU003476"/>
    </source>
</evidence>
<name>A0ABV8UPH4_9PROT</name>
<feature type="compositionally biased region" description="Basic and acidic residues" evidence="4">
    <location>
        <begin position="161"/>
        <end position="172"/>
    </location>
</feature>
<evidence type="ECO:0000313" key="7">
    <source>
        <dbReference type="Proteomes" id="UP001595799"/>
    </source>
</evidence>
<gene>
    <name evidence="6" type="ORF">ACFOW6_16265</name>
</gene>
<feature type="domain" description="Nudix hydrolase" evidence="5">
    <location>
        <begin position="14"/>
        <end position="141"/>
    </location>
</feature>
<dbReference type="EMBL" id="JBHSCW010000011">
    <property type="protein sequence ID" value="MFC4353105.1"/>
    <property type="molecule type" value="Genomic_DNA"/>
</dbReference>
<dbReference type="PANTHER" id="PTHR43046:SF14">
    <property type="entry name" value="MUTT_NUDIX FAMILY PROTEIN"/>
    <property type="match status" value="1"/>
</dbReference>
<dbReference type="InterPro" id="IPR020476">
    <property type="entry name" value="Nudix_hydrolase"/>
</dbReference>
<evidence type="ECO:0000259" key="5">
    <source>
        <dbReference type="PROSITE" id="PS51462"/>
    </source>
</evidence>
<dbReference type="PRINTS" id="PR00502">
    <property type="entry name" value="NUDIXFAMILY"/>
</dbReference>
<reference evidence="7" key="1">
    <citation type="journal article" date="2019" name="Int. J. Syst. Evol. Microbiol.">
        <title>The Global Catalogue of Microorganisms (GCM) 10K type strain sequencing project: providing services to taxonomists for standard genome sequencing and annotation.</title>
        <authorList>
            <consortium name="The Broad Institute Genomics Platform"/>
            <consortium name="The Broad Institute Genome Sequencing Center for Infectious Disease"/>
            <person name="Wu L."/>
            <person name="Ma J."/>
        </authorList>
    </citation>
    <scope>NUCLEOTIDE SEQUENCE [LARGE SCALE GENOMIC DNA]</scope>
    <source>
        <strain evidence="7">CECT 8472</strain>
    </source>
</reference>
<dbReference type="InterPro" id="IPR020084">
    <property type="entry name" value="NUDIX_hydrolase_CS"/>
</dbReference>
<feature type="region of interest" description="Disordered" evidence="4">
    <location>
        <begin position="150"/>
        <end position="184"/>
    </location>
</feature>